<organism evidence="8 9">
    <name type="scientific">Blastochloris viridis</name>
    <name type="common">Rhodopseudomonas viridis</name>
    <dbReference type="NCBI Taxonomy" id="1079"/>
    <lineage>
        <taxon>Bacteria</taxon>
        <taxon>Pseudomonadati</taxon>
        <taxon>Pseudomonadota</taxon>
        <taxon>Alphaproteobacteria</taxon>
        <taxon>Hyphomicrobiales</taxon>
        <taxon>Blastochloridaceae</taxon>
        <taxon>Blastochloris</taxon>
    </lineage>
</organism>
<feature type="transmembrane region" description="Helical" evidence="6">
    <location>
        <begin position="67"/>
        <end position="83"/>
    </location>
</feature>
<dbReference type="GO" id="GO:0007010">
    <property type="term" value="P:cytoskeleton organization"/>
    <property type="evidence" value="ECO:0007669"/>
    <property type="project" value="InterPro"/>
</dbReference>
<keyword evidence="3 6" id="KW-0812">Transmembrane</keyword>
<evidence type="ECO:0000256" key="1">
    <source>
        <dbReference type="ARBA" id="ARBA00004651"/>
    </source>
</evidence>
<dbReference type="STRING" id="1079.BVIR_683"/>
<dbReference type="KEGG" id="bvr:BVIR_683"/>
<dbReference type="GO" id="GO:0043190">
    <property type="term" value="C:ATP-binding cassette (ABC) transporter complex"/>
    <property type="evidence" value="ECO:0007669"/>
    <property type="project" value="InterPro"/>
</dbReference>
<sequence length="364" mass="38935">MIGRTLGTYFARRFLEALVIVFLGSAMLIAVVDFVEMLRRTGDTPNATVGLLAQITLSRVPAMAEQMMPFAILFAAIGSYLNLSRRLELVVTRAAGVSVWQFIFPAVACSLAVGLFATTVYNPVSSALKEHANVLEAEIFGSRSVFFQGGENGDVWLRQSSESGPAIINAKAAADSGRRLTGVIVLTLNNAGQLVERIEAATARLEDHAWVLETVRIFSAANQPRSFESYRLATTLTSDQVRDSLSKADSVSFWDLPDAIVAAREAGLSPARFQLQYQSLIARPLLFLAMVMIAAAVSLRFFRVGGVAPMILGGVVAGFLLYVGSELAEDLASAGMIGVVPAAWGPAAATVLLGFMVLLQQEDG</sequence>
<dbReference type="PANTHER" id="PTHR33529">
    <property type="entry name" value="SLR0882 PROTEIN-RELATED"/>
    <property type="match status" value="1"/>
</dbReference>
<reference evidence="7" key="1">
    <citation type="journal article" date="2015" name="Genome Announc.">
        <title>Complete Genome Sequence of the Bacteriochlorophyll b-Producing Photosynthetic Bacterium Blastochloris viridis.</title>
        <authorList>
            <person name="Tsukatani Y."/>
            <person name="Hirose Y."/>
            <person name="Harada J."/>
            <person name="Misawa N."/>
            <person name="Mori K."/>
            <person name="Inoue K."/>
            <person name="Tamiaki H."/>
        </authorList>
    </citation>
    <scope>NUCLEOTIDE SEQUENCE [LARGE SCALE GENOMIC DNA]</scope>
    <source>
        <strain evidence="7">DSM 133</strain>
    </source>
</reference>
<protein>
    <submittedName>
        <fullName evidence="7 8">Permease</fullName>
    </submittedName>
</protein>
<dbReference type="InterPro" id="IPR005495">
    <property type="entry name" value="LptG/LptF_permease"/>
</dbReference>
<evidence type="ECO:0000256" key="4">
    <source>
        <dbReference type="ARBA" id="ARBA00022989"/>
    </source>
</evidence>
<comment type="subcellular location">
    <subcellularLocation>
        <location evidence="1">Cell membrane</location>
        <topology evidence="1">Multi-pass membrane protein</topology>
    </subcellularLocation>
</comment>
<keyword evidence="5 6" id="KW-0472">Membrane</keyword>
<dbReference type="NCBIfam" id="TIGR04408">
    <property type="entry name" value="LptG_lptG"/>
    <property type="match status" value="1"/>
</dbReference>
<dbReference type="InterPro" id="IPR030923">
    <property type="entry name" value="LptG"/>
</dbReference>
<reference evidence="9" key="3">
    <citation type="journal article" date="2016" name="Genome Announc.">
        <title>Revised genome sequence of the purple photosynthetic bacterium Blastochloris viridis.</title>
        <authorList>
            <person name="Liu L.N."/>
            <person name="Faulkner M."/>
            <person name="Liu X."/>
            <person name="Huang F."/>
            <person name="Darby A.C."/>
            <person name="Hall N."/>
        </authorList>
    </citation>
    <scope>NUCLEOTIDE SEQUENCE [LARGE SCALE GENOMIC DNA]</scope>
    <source>
        <strain evidence="9">ATCC 19567 / DSM 133 / F</strain>
    </source>
</reference>
<feature type="transmembrane region" description="Helical" evidence="6">
    <location>
        <begin position="280"/>
        <end position="299"/>
    </location>
</feature>
<dbReference type="Proteomes" id="UP000065734">
    <property type="component" value="Chromosome I"/>
</dbReference>
<dbReference type="GO" id="GO:0003779">
    <property type="term" value="F:actin binding"/>
    <property type="evidence" value="ECO:0007669"/>
    <property type="project" value="InterPro"/>
</dbReference>
<dbReference type="AlphaFoldDB" id="A0A0H5B7T5"/>
<reference evidence="8" key="2">
    <citation type="submission" date="2015-11" db="EMBL/GenBank/DDBJ databases">
        <authorList>
            <person name="Zhang Y."/>
            <person name="Guo Z."/>
        </authorList>
    </citation>
    <scope>NUCLEOTIDE SEQUENCE</scope>
    <source>
        <strain evidence="8">1</strain>
    </source>
</reference>
<feature type="transmembrane region" description="Helical" evidence="6">
    <location>
        <begin position="14"/>
        <end position="35"/>
    </location>
</feature>
<keyword evidence="2" id="KW-1003">Cell membrane</keyword>
<dbReference type="RefSeq" id="WP_055036431.1">
    <property type="nucleotide sequence ID" value="NZ_AP014854.2"/>
</dbReference>
<evidence type="ECO:0000256" key="3">
    <source>
        <dbReference type="ARBA" id="ARBA00022692"/>
    </source>
</evidence>
<dbReference type="GO" id="GO:0055085">
    <property type="term" value="P:transmembrane transport"/>
    <property type="evidence" value="ECO:0007669"/>
    <property type="project" value="InterPro"/>
</dbReference>
<dbReference type="EMBL" id="AP014854">
    <property type="protein sequence ID" value="BAR98240.1"/>
    <property type="molecule type" value="Genomic_DNA"/>
</dbReference>
<proteinExistence type="predicted"/>
<feature type="transmembrane region" description="Helical" evidence="6">
    <location>
        <begin position="336"/>
        <end position="359"/>
    </location>
</feature>
<keyword evidence="9" id="KW-1185">Reference proteome</keyword>
<evidence type="ECO:0000313" key="9">
    <source>
        <dbReference type="Proteomes" id="UP000065734"/>
    </source>
</evidence>
<dbReference type="EMBL" id="LN907867">
    <property type="protein sequence ID" value="CUU41139.1"/>
    <property type="molecule type" value="Genomic_DNA"/>
</dbReference>
<feature type="transmembrane region" description="Helical" evidence="6">
    <location>
        <begin position="306"/>
        <end position="324"/>
    </location>
</feature>
<name>A0A0H5B7T5_BLAVI</name>
<dbReference type="PANTHER" id="PTHR33529:SF2">
    <property type="entry name" value="LIPOPOLYSACCHARIDE EXPORT SYSTEM PERMEASE PROTEIN LPTG"/>
    <property type="match status" value="1"/>
</dbReference>
<evidence type="ECO:0000256" key="6">
    <source>
        <dbReference type="SAM" id="Phobius"/>
    </source>
</evidence>
<gene>
    <name evidence="8" type="primary">lptG</name>
    <name evidence="7" type="ORF">BV133_647</name>
    <name evidence="8" type="ORF">BVIRIDIS_01270</name>
</gene>
<evidence type="ECO:0000256" key="2">
    <source>
        <dbReference type="ARBA" id="ARBA00022475"/>
    </source>
</evidence>
<dbReference type="GO" id="GO:0015920">
    <property type="term" value="P:lipopolysaccharide transport"/>
    <property type="evidence" value="ECO:0007669"/>
    <property type="project" value="TreeGrafter"/>
</dbReference>
<dbReference type="Pfam" id="PF03739">
    <property type="entry name" value="LptF_LptG"/>
    <property type="match status" value="1"/>
</dbReference>
<evidence type="ECO:0000256" key="5">
    <source>
        <dbReference type="ARBA" id="ARBA00023136"/>
    </source>
</evidence>
<evidence type="ECO:0000313" key="7">
    <source>
        <dbReference type="EMBL" id="BAR98240.1"/>
    </source>
</evidence>
<dbReference type="OrthoDB" id="9798468at2"/>
<keyword evidence="4 6" id="KW-1133">Transmembrane helix</keyword>
<feature type="transmembrane region" description="Helical" evidence="6">
    <location>
        <begin position="95"/>
        <end position="117"/>
    </location>
</feature>
<accession>A0A0H5B7T5</accession>
<evidence type="ECO:0000313" key="8">
    <source>
        <dbReference type="EMBL" id="CUU41139.1"/>
    </source>
</evidence>